<evidence type="ECO:0000256" key="3">
    <source>
        <dbReference type="ARBA" id="ARBA00022989"/>
    </source>
</evidence>
<evidence type="ECO:0000256" key="2">
    <source>
        <dbReference type="ARBA" id="ARBA00022692"/>
    </source>
</evidence>
<feature type="transmembrane region" description="Helical" evidence="5">
    <location>
        <begin position="216"/>
        <end position="234"/>
    </location>
</feature>
<evidence type="ECO:0000256" key="1">
    <source>
        <dbReference type="ARBA" id="ARBA00004141"/>
    </source>
</evidence>
<keyword evidence="2 5" id="KW-0812">Transmembrane</keyword>
<accession>A0AAW2HV09</accession>
<sequence length="343" mass="36136">MAVLTKVCQMQFMPVLKSAVPLVKSTITVGSPGILNFGSVIQCQTVRKFATSRIVRADRISHVARRSKQATPETAFTMGKAAVAGAGAAGLGTLCYYGLGLSNAPGVIEKQYMWPQYVVDRIKTTYMYVGGSVVIAVAAAAATLRSPAMMNIFASGNLVANLLLFGALTGSSILVRSLPYEPGFGPKQICWAGFASLVGAMLAPLSFYGGPVLIRAAWYTAGIVGGLSTIAICAPSEQFLRMAGPLAIGSGLVLASGLGAMFLPPTTLFGASLHSFFMYGGLILFSGMLLFNTQKITKVAETLPPDYRGGPVYDPINLSMSVFMDIVNIFLRLVVMTGSSKNK</sequence>
<feature type="transmembrane region" description="Helical" evidence="5">
    <location>
        <begin position="158"/>
        <end position="177"/>
    </location>
</feature>
<dbReference type="Pfam" id="PF01027">
    <property type="entry name" value="Bax1-I"/>
    <property type="match status" value="1"/>
</dbReference>
<comment type="similarity">
    <text evidence="5">Belongs to the BI1 family.</text>
</comment>
<comment type="caution">
    <text evidence="6">The sequence shown here is derived from an EMBL/GenBank/DDBJ whole genome shotgun (WGS) entry which is preliminary data.</text>
</comment>
<protein>
    <recommendedName>
        <fullName evidence="7">Growth hormone-inducible transmembrane protein</fullName>
    </recommendedName>
</protein>
<reference evidence="6" key="1">
    <citation type="journal article" date="2024" name="Gigascience">
        <title>Chromosome-level genome of the poultry shaft louse Menopon gallinae provides insight into the host-switching and adaptive evolution of parasitic lice.</title>
        <authorList>
            <person name="Xu Y."/>
            <person name="Ma L."/>
            <person name="Liu S."/>
            <person name="Liang Y."/>
            <person name="Liu Q."/>
            <person name="He Z."/>
            <person name="Tian L."/>
            <person name="Duan Y."/>
            <person name="Cai W."/>
            <person name="Li H."/>
            <person name="Song F."/>
        </authorList>
    </citation>
    <scope>NUCLEOTIDE SEQUENCE</scope>
    <source>
        <strain evidence="6">Cailab_2023a</strain>
    </source>
</reference>
<dbReference type="PANTHER" id="PTHR23291:SF112">
    <property type="entry name" value="GROWTH HORMONE-INDUCIBLE TRANSMEMBRANE PROTEIN"/>
    <property type="match status" value="1"/>
</dbReference>
<evidence type="ECO:0008006" key="7">
    <source>
        <dbReference type="Google" id="ProtNLM"/>
    </source>
</evidence>
<proteinExistence type="inferred from homology"/>
<gene>
    <name evidence="6" type="ORF">PYX00_006249</name>
</gene>
<feature type="transmembrane region" description="Helical" evidence="5">
    <location>
        <begin position="246"/>
        <end position="263"/>
    </location>
</feature>
<evidence type="ECO:0000256" key="5">
    <source>
        <dbReference type="RuleBase" id="RU004379"/>
    </source>
</evidence>
<dbReference type="GO" id="GO:0005743">
    <property type="term" value="C:mitochondrial inner membrane"/>
    <property type="evidence" value="ECO:0007669"/>
    <property type="project" value="TreeGrafter"/>
</dbReference>
<dbReference type="PANTHER" id="PTHR23291">
    <property type="entry name" value="BAX INHIBITOR-RELATED"/>
    <property type="match status" value="1"/>
</dbReference>
<organism evidence="6">
    <name type="scientific">Menopon gallinae</name>
    <name type="common">poultry shaft louse</name>
    <dbReference type="NCBI Taxonomy" id="328185"/>
    <lineage>
        <taxon>Eukaryota</taxon>
        <taxon>Metazoa</taxon>
        <taxon>Ecdysozoa</taxon>
        <taxon>Arthropoda</taxon>
        <taxon>Hexapoda</taxon>
        <taxon>Insecta</taxon>
        <taxon>Pterygota</taxon>
        <taxon>Neoptera</taxon>
        <taxon>Paraneoptera</taxon>
        <taxon>Psocodea</taxon>
        <taxon>Troctomorpha</taxon>
        <taxon>Phthiraptera</taxon>
        <taxon>Amblycera</taxon>
        <taxon>Menoponidae</taxon>
        <taxon>Menopon</taxon>
    </lineage>
</organism>
<feature type="transmembrane region" description="Helical" evidence="5">
    <location>
        <begin position="126"/>
        <end position="146"/>
    </location>
</feature>
<dbReference type="AlphaFoldDB" id="A0AAW2HV09"/>
<evidence type="ECO:0000256" key="4">
    <source>
        <dbReference type="ARBA" id="ARBA00023136"/>
    </source>
</evidence>
<name>A0AAW2HV09_9NEOP</name>
<dbReference type="EMBL" id="JARGDH010000003">
    <property type="protein sequence ID" value="KAL0273617.1"/>
    <property type="molecule type" value="Genomic_DNA"/>
</dbReference>
<keyword evidence="3 5" id="KW-1133">Transmembrane helix</keyword>
<keyword evidence="4 5" id="KW-0472">Membrane</keyword>
<evidence type="ECO:0000313" key="6">
    <source>
        <dbReference type="EMBL" id="KAL0273617.1"/>
    </source>
</evidence>
<comment type="subcellular location">
    <subcellularLocation>
        <location evidence="1">Membrane</location>
        <topology evidence="1">Multi-pass membrane protein</topology>
    </subcellularLocation>
</comment>
<feature type="transmembrane region" description="Helical" evidence="5">
    <location>
        <begin position="269"/>
        <end position="291"/>
    </location>
</feature>
<dbReference type="InterPro" id="IPR006214">
    <property type="entry name" value="Bax_inhibitor_1-related"/>
</dbReference>